<comment type="caution">
    <text evidence="2">The sequence shown here is derived from an EMBL/GenBank/DDBJ whole genome shotgun (WGS) entry which is preliminary data.</text>
</comment>
<reference evidence="2" key="2">
    <citation type="submission" date="2020-11" db="EMBL/GenBank/DDBJ databases">
        <authorList>
            <person name="McCartney M.A."/>
            <person name="Auch B."/>
            <person name="Kono T."/>
            <person name="Mallez S."/>
            <person name="Becker A."/>
            <person name="Gohl D.M."/>
            <person name="Silverstein K.A.T."/>
            <person name="Koren S."/>
            <person name="Bechman K.B."/>
            <person name="Herman A."/>
            <person name="Abrahante J.E."/>
            <person name="Garbe J."/>
        </authorList>
    </citation>
    <scope>NUCLEOTIDE SEQUENCE</scope>
    <source>
        <strain evidence="2">Duluth1</strain>
        <tissue evidence="2">Whole animal</tissue>
    </source>
</reference>
<dbReference type="EMBL" id="JAIWYP010000013">
    <property type="protein sequence ID" value="KAH3720242.1"/>
    <property type="molecule type" value="Genomic_DNA"/>
</dbReference>
<feature type="region of interest" description="Disordered" evidence="1">
    <location>
        <begin position="1"/>
        <end position="22"/>
    </location>
</feature>
<evidence type="ECO:0000313" key="3">
    <source>
        <dbReference type="Proteomes" id="UP000828390"/>
    </source>
</evidence>
<protein>
    <submittedName>
        <fullName evidence="2">Uncharacterized protein</fullName>
    </submittedName>
</protein>
<sequence length="92" mass="10421">MIYNIFQSPRLKHSEDDDDDELASDAAKLSLNKEYGGEYQSPENTMEEKLRSALTEIEDPSSSATTLEVENPVPINLVLRLRQVHRSIKAKC</sequence>
<keyword evidence="3" id="KW-1185">Reference proteome</keyword>
<gene>
    <name evidence="2" type="ORF">DPMN_063139</name>
</gene>
<dbReference type="AlphaFoldDB" id="A0A9D4HIT0"/>
<reference evidence="2" key="1">
    <citation type="journal article" date="2019" name="bioRxiv">
        <title>The Genome of the Zebra Mussel, Dreissena polymorpha: A Resource for Invasive Species Research.</title>
        <authorList>
            <person name="McCartney M.A."/>
            <person name="Auch B."/>
            <person name="Kono T."/>
            <person name="Mallez S."/>
            <person name="Zhang Y."/>
            <person name="Obille A."/>
            <person name="Becker A."/>
            <person name="Abrahante J.E."/>
            <person name="Garbe J."/>
            <person name="Badalamenti J.P."/>
            <person name="Herman A."/>
            <person name="Mangelson H."/>
            <person name="Liachko I."/>
            <person name="Sullivan S."/>
            <person name="Sone E.D."/>
            <person name="Koren S."/>
            <person name="Silverstein K.A.T."/>
            <person name="Beckman K.B."/>
            <person name="Gohl D.M."/>
        </authorList>
    </citation>
    <scope>NUCLEOTIDE SEQUENCE</scope>
    <source>
        <strain evidence="2">Duluth1</strain>
        <tissue evidence="2">Whole animal</tissue>
    </source>
</reference>
<proteinExistence type="predicted"/>
<name>A0A9D4HIT0_DREPO</name>
<evidence type="ECO:0000313" key="2">
    <source>
        <dbReference type="EMBL" id="KAH3720242.1"/>
    </source>
</evidence>
<dbReference type="Proteomes" id="UP000828390">
    <property type="component" value="Unassembled WGS sequence"/>
</dbReference>
<evidence type="ECO:0000256" key="1">
    <source>
        <dbReference type="SAM" id="MobiDB-lite"/>
    </source>
</evidence>
<accession>A0A9D4HIT0</accession>
<organism evidence="2 3">
    <name type="scientific">Dreissena polymorpha</name>
    <name type="common">Zebra mussel</name>
    <name type="synonym">Mytilus polymorpha</name>
    <dbReference type="NCBI Taxonomy" id="45954"/>
    <lineage>
        <taxon>Eukaryota</taxon>
        <taxon>Metazoa</taxon>
        <taxon>Spiralia</taxon>
        <taxon>Lophotrochozoa</taxon>
        <taxon>Mollusca</taxon>
        <taxon>Bivalvia</taxon>
        <taxon>Autobranchia</taxon>
        <taxon>Heteroconchia</taxon>
        <taxon>Euheterodonta</taxon>
        <taxon>Imparidentia</taxon>
        <taxon>Neoheterodontei</taxon>
        <taxon>Myida</taxon>
        <taxon>Dreissenoidea</taxon>
        <taxon>Dreissenidae</taxon>
        <taxon>Dreissena</taxon>
    </lineage>
</organism>